<comment type="caution">
    <text evidence="3">The sequence shown here is derived from an EMBL/GenBank/DDBJ whole genome shotgun (WGS) entry which is preliminary data.</text>
</comment>
<dbReference type="InterPro" id="IPR013783">
    <property type="entry name" value="Ig-like_fold"/>
</dbReference>
<evidence type="ECO:0000313" key="4">
    <source>
        <dbReference type="Proteomes" id="UP001597511"/>
    </source>
</evidence>
<dbReference type="Gene3D" id="2.60.40.10">
    <property type="entry name" value="Immunoglobulins"/>
    <property type="match status" value="1"/>
</dbReference>
<organism evidence="3 4">
    <name type="scientific">Terrimonas rubra</name>
    <dbReference type="NCBI Taxonomy" id="1035890"/>
    <lineage>
        <taxon>Bacteria</taxon>
        <taxon>Pseudomonadati</taxon>
        <taxon>Bacteroidota</taxon>
        <taxon>Chitinophagia</taxon>
        <taxon>Chitinophagales</taxon>
        <taxon>Chitinophagaceae</taxon>
        <taxon>Terrimonas</taxon>
    </lineage>
</organism>
<proteinExistence type="predicted"/>
<feature type="signal peptide" evidence="1">
    <location>
        <begin position="1"/>
        <end position="24"/>
    </location>
</feature>
<keyword evidence="4" id="KW-1185">Reference proteome</keyword>
<feature type="chain" id="PRO_5046087740" evidence="1">
    <location>
        <begin position="25"/>
        <end position="558"/>
    </location>
</feature>
<dbReference type="RefSeq" id="WP_386099078.1">
    <property type="nucleotide sequence ID" value="NZ_JBHUOZ010000003.1"/>
</dbReference>
<gene>
    <name evidence="3" type="ORF">ACFS6H_12500</name>
</gene>
<protein>
    <submittedName>
        <fullName evidence="3">T9SS type A sorting domain-containing protein</fullName>
    </submittedName>
</protein>
<evidence type="ECO:0000259" key="2">
    <source>
        <dbReference type="Pfam" id="PF18962"/>
    </source>
</evidence>
<evidence type="ECO:0000256" key="1">
    <source>
        <dbReference type="SAM" id="SignalP"/>
    </source>
</evidence>
<dbReference type="EMBL" id="JBHUOZ010000003">
    <property type="protein sequence ID" value="MFD2920538.1"/>
    <property type="molecule type" value="Genomic_DNA"/>
</dbReference>
<feature type="domain" description="Secretion system C-terminal sorting" evidence="2">
    <location>
        <begin position="488"/>
        <end position="548"/>
    </location>
</feature>
<dbReference type="Proteomes" id="UP001597511">
    <property type="component" value="Unassembled WGS sequence"/>
</dbReference>
<accession>A0ABW6A8N5</accession>
<evidence type="ECO:0000313" key="3">
    <source>
        <dbReference type="EMBL" id="MFD2920538.1"/>
    </source>
</evidence>
<dbReference type="Pfam" id="PF18962">
    <property type="entry name" value="Por_Secre_tail"/>
    <property type="match status" value="1"/>
</dbReference>
<name>A0ABW6A8N5_9BACT</name>
<dbReference type="InterPro" id="IPR026444">
    <property type="entry name" value="Secre_tail"/>
</dbReference>
<keyword evidence="1" id="KW-0732">Signal</keyword>
<sequence length="558" mass="59148">MKLKFTYAAALVLLTSFVSTNVSSQNHYRTHSDGNWTGTAVWEMSADGVSGWTNTATAPTTADLTVQVRNVIVVNSNVSADQLTITNTGSIQVTGAAGILQLANGTGDDLTVNGTLQIDNFTANAVSGPGNVVINGTLSWIGGTISAPATISSGGVANLSGNNIKYLHASLTNNGVINWSTGASSGGIYFNNNITFTNNGTINENFSSGRGFFNEGGTNLFVNNGTFLKQTTQTFNNLTVPFTNSATGILSGIGTFNLTNTVTNNGKIKPGTSPGVLTVSAGTLHNQATTVDLEILNNSGAGTGYDQLAITGTPNLSNVIINVIDISPNNNPAPLGTYNNLMTGTFTSLNINNVNVQTNYSKTGTTGTTLAIQKIAAFPLPVIWGEFNAVAKNNDVVLTWETLAEENTASFVIEHAAGSNSNYTAIGTVAAQGNSNTSKKYEYRFTSPDRKKSNFFRIRQVDIDGKSKYSDVRIVKFNKGNIVKVNTYPNPVTSELNINVQASNISVSVSDMYGKTILTKLLQSGNNTINMQRYATGYYVVGIYEDGVLLETRKIVKQ</sequence>
<reference evidence="4" key="1">
    <citation type="journal article" date="2019" name="Int. J. Syst. Evol. Microbiol.">
        <title>The Global Catalogue of Microorganisms (GCM) 10K type strain sequencing project: providing services to taxonomists for standard genome sequencing and annotation.</title>
        <authorList>
            <consortium name="The Broad Institute Genomics Platform"/>
            <consortium name="The Broad Institute Genome Sequencing Center for Infectious Disease"/>
            <person name="Wu L."/>
            <person name="Ma J."/>
        </authorList>
    </citation>
    <scope>NUCLEOTIDE SEQUENCE [LARGE SCALE GENOMIC DNA]</scope>
    <source>
        <strain evidence="4">KCTC 23299</strain>
    </source>
</reference>